<proteinExistence type="predicted"/>
<evidence type="ECO:0000256" key="1">
    <source>
        <dbReference type="SAM" id="MobiDB-lite"/>
    </source>
</evidence>
<gene>
    <name evidence="2" type="ORF">GCM10007923_36390</name>
</gene>
<dbReference type="EMBL" id="BSOP01000030">
    <property type="protein sequence ID" value="GLR52425.1"/>
    <property type="molecule type" value="Genomic_DNA"/>
</dbReference>
<comment type="caution">
    <text evidence="2">The sequence shown here is derived from an EMBL/GenBank/DDBJ whole genome shotgun (WGS) entry which is preliminary data.</text>
</comment>
<reference evidence="3" key="1">
    <citation type="journal article" date="2019" name="Int. J. Syst. Evol. Microbiol.">
        <title>The Global Catalogue of Microorganisms (GCM) 10K type strain sequencing project: providing services to taxonomists for standard genome sequencing and annotation.</title>
        <authorList>
            <consortium name="The Broad Institute Genomics Platform"/>
            <consortium name="The Broad Institute Genome Sequencing Center for Infectious Disease"/>
            <person name="Wu L."/>
            <person name="Ma J."/>
        </authorList>
    </citation>
    <scope>NUCLEOTIDE SEQUENCE [LARGE SCALE GENOMIC DNA]</scope>
    <source>
        <strain evidence="3">NBRC 102122</strain>
    </source>
</reference>
<evidence type="ECO:0000313" key="2">
    <source>
        <dbReference type="EMBL" id="GLR52425.1"/>
    </source>
</evidence>
<dbReference type="Proteomes" id="UP001156702">
    <property type="component" value="Unassembled WGS sequence"/>
</dbReference>
<protein>
    <submittedName>
        <fullName evidence="2">Uncharacterized protein</fullName>
    </submittedName>
</protein>
<organism evidence="2 3">
    <name type="scientific">Shinella yambaruensis</name>
    <dbReference type="NCBI Taxonomy" id="415996"/>
    <lineage>
        <taxon>Bacteria</taxon>
        <taxon>Pseudomonadati</taxon>
        <taxon>Pseudomonadota</taxon>
        <taxon>Alphaproteobacteria</taxon>
        <taxon>Hyphomicrobiales</taxon>
        <taxon>Rhizobiaceae</taxon>
        <taxon>Shinella</taxon>
    </lineage>
</organism>
<keyword evidence="3" id="KW-1185">Reference proteome</keyword>
<feature type="region of interest" description="Disordered" evidence="1">
    <location>
        <begin position="33"/>
        <end position="71"/>
    </location>
</feature>
<evidence type="ECO:0000313" key="3">
    <source>
        <dbReference type="Proteomes" id="UP001156702"/>
    </source>
</evidence>
<accession>A0ABQ5ZK68</accession>
<name>A0ABQ5ZK68_9HYPH</name>
<sequence>MTASEAARRILVMRLKRTLKETPQYSIADRTRLAGTGSAQQMSGKTRLHGSRRENRALAIGKIEQSSLRRT</sequence>